<feature type="transmembrane region" description="Helical" evidence="2">
    <location>
        <begin position="40"/>
        <end position="63"/>
    </location>
</feature>
<sequence>MGKSTKRSRKKTLENSAGETEARNRRNRSRQSPAKPVTRAGSGLAAGFFVVFAAIVIVVSLFASGVF</sequence>
<protein>
    <submittedName>
        <fullName evidence="3">Uncharacterized protein</fullName>
    </submittedName>
</protein>
<reference evidence="3 4" key="1">
    <citation type="submission" date="2017-07" db="EMBL/GenBank/DDBJ databases">
        <title>Bifidobacterium novel species.</title>
        <authorList>
            <person name="Lugli G.A."/>
            <person name="Milani C."/>
            <person name="Duranti S."/>
            <person name="Mangifesta M."/>
        </authorList>
    </citation>
    <scope>NUCLEOTIDE SEQUENCE [LARGE SCALE GENOMIC DNA]</scope>
    <source>
        <strain evidence="4">Uis1B</strain>
    </source>
</reference>
<gene>
    <name evidence="3" type="ORF">Uis1B_0737</name>
</gene>
<accession>A0A2N5JB09</accession>
<comment type="caution">
    <text evidence="3">The sequence shown here is derived from an EMBL/GenBank/DDBJ whole genome shotgun (WGS) entry which is preliminary data.</text>
</comment>
<organism evidence="3 4">
    <name type="scientific">Bifidobacterium margollesii</name>
    <dbReference type="NCBI Taxonomy" id="2020964"/>
    <lineage>
        <taxon>Bacteria</taxon>
        <taxon>Bacillati</taxon>
        <taxon>Actinomycetota</taxon>
        <taxon>Actinomycetes</taxon>
        <taxon>Bifidobacteriales</taxon>
        <taxon>Bifidobacteriaceae</taxon>
        <taxon>Bifidobacterium</taxon>
    </lineage>
</organism>
<evidence type="ECO:0000256" key="2">
    <source>
        <dbReference type="SAM" id="Phobius"/>
    </source>
</evidence>
<dbReference type="Proteomes" id="UP000235050">
    <property type="component" value="Unassembled WGS sequence"/>
</dbReference>
<feature type="region of interest" description="Disordered" evidence="1">
    <location>
        <begin position="1"/>
        <end position="40"/>
    </location>
</feature>
<proteinExistence type="predicted"/>
<keyword evidence="2" id="KW-1133">Transmembrane helix</keyword>
<feature type="compositionally biased region" description="Basic residues" evidence="1">
    <location>
        <begin position="1"/>
        <end position="10"/>
    </location>
</feature>
<keyword evidence="2" id="KW-0472">Membrane</keyword>
<keyword evidence="4" id="KW-1185">Reference proteome</keyword>
<dbReference type="EMBL" id="NMWU01000011">
    <property type="protein sequence ID" value="PLS31396.1"/>
    <property type="molecule type" value="Genomic_DNA"/>
</dbReference>
<evidence type="ECO:0000313" key="4">
    <source>
        <dbReference type="Proteomes" id="UP000235050"/>
    </source>
</evidence>
<evidence type="ECO:0000313" key="3">
    <source>
        <dbReference type="EMBL" id="PLS31396.1"/>
    </source>
</evidence>
<dbReference type="AlphaFoldDB" id="A0A2N5JB09"/>
<keyword evidence="2" id="KW-0812">Transmembrane</keyword>
<dbReference type="RefSeq" id="WP_101615729.1">
    <property type="nucleotide sequence ID" value="NZ_NMWU01000011.1"/>
</dbReference>
<evidence type="ECO:0000256" key="1">
    <source>
        <dbReference type="SAM" id="MobiDB-lite"/>
    </source>
</evidence>
<name>A0A2N5JB09_9BIFI</name>